<dbReference type="InterPro" id="IPR041657">
    <property type="entry name" value="HTH_17"/>
</dbReference>
<keyword evidence="4" id="KW-1185">Reference proteome</keyword>
<gene>
    <name evidence="3" type="ORF">BST37_08340</name>
    <name evidence="2" type="ORF">MNVI_07610</name>
</gene>
<proteinExistence type="predicted"/>
<dbReference type="KEGG" id="mnv:MNVI_07610"/>
<evidence type="ECO:0000259" key="1">
    <source>
        <dbReference type="Pfam" id="PF12728"/>
    </source>
</evidence>
<organism evidence="2 5">
    <name type="scientific">Mycobacterium noviomagense</name>
    <dbReference type="NCBI Taxonomy" id="459858"/>
    <lineage>
        <taxon>Bacteria</taxon>
        <taxon>Bacillati</taxon>
        <taxon>Actinomycetota</taxon>
        <taxon>Actinomycetes</taxon>
        <taxon>Mycobacteriales</taxon>
        <taxon>Mycobacteriaceae</taxon>
        <taxon>Mycobacterium</taxon>
    </lineage>
</organism>
<evidence type="ECO:0000313" key="3">
    <source>
        <dbReference type="EMBL" id="ORB15931.1"/>
    </source>
</evidence>
<dbReference type="Gene3D" id="1.10.238.160">
    <property type="match status" value="1"/>
</dbReference>
<reference evidence="2" key="3">
    <citation type="submission" date="2020-02" db="EMBL/GenBank/DDBJ databases">
        <authorList>
            <person name="Matsumoto Y."/>
            <person name="Motooka D."/>
            <person name="Nakamura S."/>
        </authorList>
    </citation>
    <scope>NUCLEOTIDE SEQUENCE</scope>
    <source>
        <strain evidence="2">JCM 16367</strain>
    </source>
</reference>
<dbReference type="EMBL" id="MVIC01000010">
    <property type="protein sequence ID" value="ORB15931.1"/>
    <property type="molecule type" value="Genomic_DNA"/>
</dbReference>
<dbReference type="Pfam" id="PF12728">
    <property type="entry name" value="HTH_17"/>
    <property type="match status" value="1"/>
</dbReference>
<protein>
    <recommendedName>
        <fullName evidence="1">Helix-turn-helix domain-containing protein</fullName>
    </recommendedName>
</protein>
<accession>A0A7I7PA27</accession>
<dbReference type="InterPro" id="IPR009061">
    <property type="entry name" value="DNA-bd_dom_put_sf"/>
</dbReference>
<name>A0A7I7PA27_9MYCO</name>
<evidence type="ECO:0000313" key="2">
    <source>
        <dbReference type="EMBL" id="BBY05443.1"/>
    </source>
</evidence>
<sequence length="61" mass="6904">MDSSDYLSSSDLEALTGTKASTWRYWAMTGEGPASFKIGRRRVWRRSTVMAWLAEQEEATA</sequence>
<evidence type="ECO:0000313" key="5">
    <source>
        <dbReference type="Proteomes" id="UP000466894"/>
    </source>
</evidence>
<dbReference type="EMBL" id="AP022583">
    <property type="protein sequence ID" value="BBY05443.1"/>
    <property type="molecule type" value="Genomic_DNA"/>
</dbReference>
<dbReference type="Proteomes" id="UP000466894">
    <property type="component" value="Chromosome"/>
</dbReference>
<evidence type="ECO:0000313" key="4">
    <source>
        <dbReference type="Proteomes" id="UP000192374"/>
    </source>
</evidence>
<dbReference type="OrthoDB" id="4330189at2"/>
<dbReference type="RefSeq" id="WP_083087253.1">
    <property type="nucleotide sequence ID" value="NZ_AP022583.1"/>
</dbReference>
<reference evidence="2 5" key="2">
    <citation type="journal article" date="2019" name="Emerg. Microbes Infect.">
        <title>Comprehensive subspecies identification of 175 nontuberculous mycobacteria species based on 7547 genomic profiles.</title>
        <authorList>
            <person name="Matsumoto Y."/>
            <person name="Kinjo T."/>
            <person name="Motooka D."/>
            <person name="Nabeya D."/>
            <person name="Jung N."/>
            <person name="Uechi K."/>
            <person name="Horii T."/>
            <person name="Iida T."/>
            <person name="Fujita J."/>
            <person name="Nakamura S."/>
        </authorList>
    </citation>
    <scope>NUCLEOTIDE SEQUENCE [LARGE SCALE GENOMIC DNA]</scope>
    <source>
        <strain evidence="2 5">JCM 16367</strain>
    </source>
</reference>
<dbReference type="SUPFAM" id="SSF46955">
    <property type="entry name" value="Putative DNA-binding domain"/>
    <property type="match status" value="1"/>
</dbReference>
<reference evidence="3 4" key="1">
    <citation type="submission" date="2017-02" db="EMBL/GenBank/DDBJ databases">
        <title>The new phylogeny of genus Mycobacterium.</title>
        <authorList>
            <person name="Tortoli E."/>
            <person name="Trovato A."/>
            <person name="Cirillo D.M."/>
        </authorList>
    </citation>
    <scope>NUCLEOTIDE SEQUENCE [LARGE SCALE GENOMIC DNA]</scope>
    <source>
        <strain evidence="3 4">DSM 45145</strain>
    </source>
</reference>
<dbReference type="Proteomes" id="UP000192374">
    <property type="component" value="Unassembled WGS sequence"/>
</dbReference>
<feature type="domain" description="Helix-turn-helix" evidence="1">
    <location>
        <begin position="6"/>
        <end position="56"/>
    </location>
</feature>
<dbReference type="AlphaFoldDB" id="A0A7I7PA27"/>